<reference evidence="9 10" key="1">
    <citation type="submission" date="2020-10" db="EMBL/GenBank/DDBJ databases">
        <authorList>
            <person name="Klimov P.B."/>
            <person name="Dyachkov S.M."/>
            <person name="Chetverikov P.E."/>
        </authorList>
    </citation>
    <scope>NUCLEOTIDE SEQUENCE [LARGE SCALE GENOMIC DNA]</scope>
    <source>
        <strain evidence="9">BMOC 18-1129-001#AD2665</strain>
        <tissue evidence="9">Entire mites</tissue>
    </source>
</reference>
<keyword evidence="2 7" id="KW-0479">Metal-binding</keyword>
<dbReference type="InterPro" id="IPR001019">
    <property type="entry name" value="Gprotein_alpha_su"/>
</dbReference>
<keyword evidence="7" id="KW-0472">Membrane</keyword>
<sequence length="559" mass="64281">MKSLVCFRPCDPFKRKSKELDQRIASWSNNFNSSYKLLLLGPAGAGKTTILKQMKIIHFEGFSHEERLQKAKEIRTNLLESVRELTSSIKASGNEINWADPENQRRLDFINNINLDDSTYELYAAKIYDYAKRILTDKGVEEHFAKVNQISITCRSKYLLTRVNEIRNSKYVPNDDDILRSRRKTDDIQKIEFQVKPPRKYGTVPQTFWMFDVGGQRGERRKWIQVFDGVTAVMFLVDCSSFDAVDDEMNGRNRLRETMSLFYDVWTTRFLRNSNFVLLFNKQDILRSKIERGHRVEAHFPEYAHYRPSAEDVSDPDCPDYEYIRARSFIRDKFLNITRRTEYGATAPINKLSMPNTLNSMYMGGGRQHKSHSVCHTPTPTHSHRTLTHSGTHALNGCNDSNGYNGRTNTHLMLTNAHRLNHTNCHIAAPSVLNLKFPAQKQQQQQQQSGQVLSQRQSQSQSQLQYKRANSSSHSSIKENIGQLRTHTPIASNGRYGKAKATLVPAAPNNLPMSSGDHDQPRRTVCYHYTTATDTDNIRCLFEELQIMVIKASMKSTVR</sequence>
<evidence type="ECO:0000256" key="2">
    <source>
        <dbReference type="ARBA" id="ARBA00022723"/>
    </source>
</evidence>
<feature type="region of interest" description="Disordered" evidence="8">
    <location>
        <begin position="438"/>
        <end position="495"/>
    </location>
</feature>
<dbReference type="Gene3D" id="1.10.400.10">
    <property type="entry name" value="GI Alpha 1, domain 2-like"/>
    <property type="match status" value="1"/>
</dbReference>
<keyword evidence="5 7" id="KW-0342">GTP-binding</keyword>
<comment type="subcellular location">
    <subcellularLocation>
        <location evidence="7">Cell membrane</location>
    </subcellularLocation>
</comment>
<dbReference type="SUPFAM" id="SSF47895">
    <property type="entry name" value="Transducin (alpha subunit), insertion domain"/>
    <property type="match status" value="1"/>
</dbReference>
<keyword evidence="6 7" id="KW-0807">Transducer</keyword>
<evidence type="ECO:0000256" key="4">
    <source>
        <dbReference type="ARBA" id="ARBA00022842"/>
    </source>
</evidence>
<evidence type="ECO:0000256" key="3">
    <source>
        <dbReference type="ARBA" id="ARBA00022741"/>
    </source>
</evidence>
<name>A0ABQ7SA98_9ACAR</name>
<gene>
    <name evidence="9" type="ORF">GZH46_01122</name>
</gene>
<comment type="function">
    <text evidence="7">Guanine nucleotide-binding proteins (G proteins) function as transducers in numerous signaling pathways controlled by G protein-coupled receptors (GPCRs).</text>
</comment>
<evidence type="ECO:0000256" key="8">
    <source>
        <dbReference type="SAM" id="MobiDB-lite"/>
    </source>
</evidence>
<dbReference type="InterPro" id="IPR000367">
    <property type="entry name" value="Gprotein_alpha_S"/>
</dbReference>
<dbReference type="InterPro" id="IPR011025">
    <property type="entry name" value="GproteinA_insert"/>
</dbReference>
<comment type="subunit">
    <text evidence="7">G proteins are composed of 3 units; alpha, beta and gamma. The alpha chain contains the guanine nucleotide binding site.</text>
</comment>
<dbReference type="CDD" id="cd00066">
    <property type="entry name" value="G-alpha"/>
    <property type="match status" value="1"/>
</dbReference>
<evidence type="ECO:0000256" key="1">
    <source>
        <dbReference type="ARBA" id="ARBA00007172"/>
    </source>
</evidence>
<proteinExistence type="inferred from homology"/>
<evidence type="ECO:0000256" key="5">
    <source>
        <dbReference type="ARBA" id="ARBA00023134"/>
    </source>
</evidence>
<dbReference type="Gene3D" id="3.40.50.300">
    <property type="entry name" value="P-loop containing nucleotide triphosphate hydrolases"/>
    <property type="match status" value="1"/>
</dbReference>
<comment type="similarity">
    <text evidence="1 7">Belongs to the G-alpha family. G(s) subfamily.</text>
</comment>
<keyword evidence="7" id="KW-1003">Cell membrane</keyword>
<keyword evidence="4 7" id="KW-0460">Magnesium</keyword>
<dbReference type="PANTHER" id="PTHR10218">
    <property type="entry name" value="GTP-BINDING PROTEIN ALPHA SUBUNIT"/>
    <property type="match status" value="1"/>
</dbReference>
<dbReference type="SUPFAM" id="SSF52540">
    <property type="entry name" value="P-loop containing nucleoside triphosphate hydrolases"/>
    <property type="match status" value="1"/>
</dbReference>
<evidence type="ECO:0000313" key="9">
    <source>
        <dbReference type="EMBL" id="KAG9510344.1"/>
    </source>
</evidence>
<feature type="region of interest" description="Disordered" evidence="8">
    <location>
        <begin position="366"/>
        <end position="387"/>
    </location>
</feature>
<dbReference type="EMBL" id="JAIFTH010000169">
    <property type="protein sequence ID" value="KAG9510344.1"/>
    <property type="molecule type" value="Genomic_DNA"/>
</dbReference>
<feature type="compositionally biased region" description="Low complexity" evidence="8">
    <location>
        <begin position="440"/>
        <end position="465"/>
    </location>
</feature>
<organism evidence="9 10">
    <name type="scientific">Fragariocoptes setiger</name>
    <dbReference type="NCBI Taxonomy" id="1670756"/>
    <lineage>
        <taxon>Eukaryota</taxon>
        <taxon>Metazoa</taxon>
        <taxon>Ecdysozoa</taxon>
        <taxon>Arthropoda</taxon>
        <taxon>Chelicerata</taxon>
        <taxon>Arachnida</taxon>
        <taxon>Acari</taxon>
        <taxon>Acariformes</taxon>
        <taxon>Trombidiformes</taxon>
        <taxon>Prostigmata</taxon>
        <taxon>Eupodina</taxon>
        <taxon>Eriophyoidea</taxon>
        <taxon>Phytoptidae</taxon>
        <taxon>Fragariocoptes</taxon>
    </lineage>
</organism>
<accession>A0ABQ7SA98</accession>
<dbReference type="InterPro" id="IPR027417">
    <property type="entry name" value="P-loop_NTPase"/>
</dbReference>
<evidence type="ECO:0000256" key="7">
    <source>
        <dbReference type="RuleBase" id="RU369121"/>
    </source>
</evidence>
<evidence type="ECO:0000256" key="6">
    <source>
        <dbReference type="ARBA" id="ARBA00023224"/>
    </source>
</evidence>
<dbReference type="PRINTS" id="PR00443">
    <property type="entry name" value="GPROTEINAS"/>
</dbReference>
<dbReference type="PROSITE" id="PS51882">
    <property type="entry name" value="G_ALPHA"/>
    <property type="match status" value="1"/>
</dbReference>
<keyword evidence="10" id="KW-1185">Reference proteome</keyword>
<protein>
    <recommendedName>
        <fullName evidence="7">Guanine nucleotide-binding protein G(s) subunit alpha</fullName>
    </recommendedName>
    <alternativeName>
        <fullName evidence="7">Adenylate cyclase-stimulating G alpha protein</fullName>
    </alternativeName>
</protein>
<evidence type="ECO:0000313" key="10">
    <source>
        <dbReference type="Proteomes" id="UP000825002"/>
    </source>
</evidence>
<keyword evidence="3 7" id="KW-0547">Nucleotide-binding</keyword>
<comment type="caution">
    <text evidence="9">The sequence shown here is derived from an EMBL/GenBank/DDBJ whole genome shotgun (WGS) entry which is preliminary data.</text>
</comment>
<dbReference type="Proteomes" id="UP000825002">
    <property type="component" value="Unassembled WGS sequence"/>
</dbReference>
<dbReference type="SMART" id="SM00275">
    <property type="entry name" value="G_alpha"/>
    <property type="match status" value="1"/>
</dbReference>
<dbReference type="PRINTS" id="PR00318">
    <property type="entry name" value="GPROTEINA"/>
</dbReference>
<dbReference type="Pfam" id="PF00503">
    <property type="entry name" value="G-alpha"/>
    <property type="match status" value="1"/>
</dbReference>
<dbReference type="PANTHER" id="PTHR10218:SF367">
    <property type="entry name" value="GUANINE NUCLEOTIDE-BINDING PROTEIN G(F) SUBUNIT ALPHA"/>
    <property type="match status" value="1"/>
</dbReference>